<dbReference type="InterPro" id="IPR045851">
    <property type="entry name" value="AMP-bd_C_sf"/>
</dbReference>
<dbReference type="EMBL" id="CAICTM010001672">
    <property type="protein sequence ID" value="CAB9525425.1"/>
    <property type="molecule type" value="Genomic_DNA"/>
</dbReference>
<feature type="transmembrane region" description="Helical" evidence="1">
    <location>
        <begin position="1536"/>
        <end position="1557"/>
    </location>
</feature>
<evidence type="ECO:0000256" key="1">
    <source>
        <dbReference type="SAM" id="Phobius"/>
    </source>
</evidence>
<feature type="domain" description="AMP-dependent synthetase/ligase" evidence="2">
    <location>
        <begin position="13"/>
        <end position="370"/>
    </location>
</feature>
<dbReference type="Pfam" id="PF23024">
    <property type="entry name" value="AMP-dom_DIP2-like"/>
    <property type="match status" value="1"/>
</dbReference>
<dbReference type="Gene3D" id="3.50.50.60">
    <property type="entry name" value="FAD/NAD(P)-binding domain"/>
    <property type="match status" value="1"/>
</dbReference>
<feature type="transmembrane region" description="Helical" evidence="1">
    <location>
        <begin position="1322"/>
        <end position="1347"/>
    </location>
</feature>
<keyword evidence="1" id="KW-1133">Transmembrane helix</keyword>
<dbReference type="Proteomes" id="UP001153069">
    <property type="component" value="Unassembled WGS sequence"/>
</dbReference>
<dbReference type="PANTHER" id="PTHR22754">
    <property type="entry name" value="DISCO-INTERACTING PROTEIN 2 DIP2 -RELATED"/>
    <property type="match status" value="1"/>
</dbReference>
<organism evidence="4 5">
    <name type="scientific">Seminavis robusta</name>
    <dbReference type="NCBI Taxonomy" id="568900"/>
    <lineage>
        <taxon>Eukaryota</taxon>
        <taxon>Sar</taxon>
        <taxon>Stramenopiles</taxon>
        <taxon>Ochrophyta</taxon>
        <taxon>Bacillariophyta</taxon>
        <taxon>Bacillariophyceae</taxon>
        <taxon>Bacillariophycidae</taxon>
        <taxon>Naviculales</taxon>
        <taxon>Naviculaceae</taxon>
        <taxon>Seminavis</taxon>
    </lineage>
</organism>
<name>A0A9N8EVD0_9STRA</name>
<dbReference type="PANTHER" id="PTHR22754:SF32">
    <property type="entry name" value="DISCO-INTERACTING PROTEIN 2"/>
    <property type="match status" value="1"/>
</dbReference>
<keyword evidence="1" id="KW-0812">Transmembrane</keyword>
<comment type="caution">
    <text evidence="4">The sequence shown here is derived from an EMBL/GenBank/DDBJ whole genome shotgun (WGS) entry which is preliminary data.</text>
</comment>
<dbReference type="InterPro" id="IPR011004">
    <property type="entry name" value="Trimer_LpxA-like_sf"/>
</dbReference>
<dbReference type="Gene3D" id="3.30.300.30">
    <property type="match status" value="1"/>
</dbReference>
<keyword evidence="5" id="KW-1185">Reference proteome</keyword>
<dbReference type="OrthoDB" id="199633at2759"/>
<evidence type="ECO:0000313" key="4">
    <source>
        <dbReference type="EMBL" id="CAB9525425.1"/>
    </source>
</evidence>
<keyword evidence="1" id="KW-0472">Membrane</keyword>
<protein>
    <submittedName>
        <fullName evidence="4">D-alanine--D-alanyl carrier protein ligase</fullName>
    </submittedName>
</protein>
<reference evidence="4" key="1">
    <citation type="submission" date="2020-06" db="EMBL/GenBank/DDBJ databases">
        <authorList>
            <consortium name="Plant Systems Biology data submission"/>
        </authorList>
    </citation>
    <scope>NUCLEOTIDE SEQUENCE</scope>
    <source>
        <strain evidence="4">D6</strain>
    </source>
</reference>
<dbReference type="SUPFAM" id="SSF51161">
    <property type="entry name" value="Trimeric LpxA-like enzymes"/>
    <property type="match status" value="1"/>
</dbReference>
<dbReference type="Gene3D" id="2.160.10.10">
    <property type="entry name" value="Hexapeptide repeat proteins"/>
    <property type="match status" value="1"/>
</dbReference>
<evidence type="ECO:0000259" key="2">
    <source>
        <dbReference type="Pfam" id="PF00501"/>
    </source>
</evidence>
<gene>
    <name evidence="4" type="ORF">SEMRO_1674_G290330.1</name>
</gene>
<feature type="domain" description="AMP-binding enzyme C-terminal" evidence="3">
    <location>
        <begin position="412"/>
        <end position="515"/>
    </location>
</feature>
<feature type="transmembrane region" description="Helical" evidence="1">
    <location>
        <begin position="1086"/>
        <end position="1109"/>
    </location>
</feature>
<keyword evidence="4" id="KW-0436">Ligase</keyword>
<accession>A0A9N8EVD0</accession>
<dbReference type="InterPro" id="IPR036188">
    <property type="entry name" value="FAD/NAD-bd_sf"/>
</dbReference>
<evidence type="ECO:0000313" key="5">
    <source>
        <dbReference type="Proteomes" id="UP001153069"/>
    </source>
</evidence>
<dbReference type="PROSITE" id="PS00455">
    <property type="entry name" value="AMP_BINDING"/>
    <property type="match status" value="1"/>
</dbReference>
<dbReference type="InterPro" id="IPR036736">
    <property type="entry name" value="ACP-like_sf"/>
</dbReference>
<dbReference type="Pfam" id="PF13450">
    <property type="entry name" value="NAD_binding_8"/>
    <property type="match status" value="1"/>
</dbReference>
<dbReference type="SUPFAM" id="SSF51905">
    <property type="entry name" value="FAD/NAD(P)-binding domain"/>
    <property type="match status" value="1"/>
</dbReference>
<proteinExistence type="predicted"/>
<dbReference type="SUPFAM" id="SSF47336">
    <property type="entry name" value="ACP-like"/>
    <property type="match status" value="1"/>
</dbReference>
<feature type="transmembrane region" description="Helical" evidence="1">
    <location>
        <begin position="1049"/>
        <end position="1074"/>
    </location>
</feature>
<dbReference type="InterPro" id="IPR020845">
    <property type="entry name" value="AMP-binding_CS"/>
</dbReference>
<dbReference type="SUPFAM" id="SSF56801">
    <property type="entry name" value="Acetyl-CoA synthetase-like"/>
    <property type="match status" value="1"/>
</dbReference>
<dbReference type="Pfam" id="PF00501">
    <property type="entry name" value="AMP-binding"/>
    <property type="match status" value="1"/>
</dbReference>
<dbReference type="GO" id="GO:0016874">
    <property type="term" value="F:ligase activity"/>
    <property type="evidence" value="ECO:0007669"/>
    <property type="project" value="UniProtKB-KW"/>
</dbReference>
<feature type="transmembrane region" description="Helical" evidence="1">
    <location>
        <begin position="1510"/>
        <end position="1530"/>
    </location>
</feature>
<sequence>MMFHSTILKALSHHAIQTPDKVVFTWVDGKFKEQRKMTFKKLEDESNAVAARLLKLGCKKGDRVMIAYPFGLEFLAGMFGAMKIGVVPCSIYPPNPNQLKTDMPKFRGFAADAGAKYALSTNTFATAMTAASILYKTGVTWIGTDKLSIKKSNSNKPKDYEKFEGETEDICFIQYTSGSTGYPKGVIISHQNLAENCIAISAMSGTNASNVDTTVGALWVPQYHDMGLVAGFMTTLYAGTSLVMASPLDFVANPLLWCDMVETYKATLTCAPNFAYALLLKRLEQANRKADWSCTLSVNPDHIYNIYGLAESVVFLTGGSTYPDSEGLLCCGEVDSPTLKLRIVEDGKEVEEGQVGSIWAQSPRVAAGYYGQPELTAATFANVLPGYDGSWLDTGDLGKIVDGQLYVTGRVKDVIIVNGKNYYPTDVELSIDETFGHIIRPGRTTAFQHGEDSVGITVEGRKDFDKTANESLAVQIANHVSQAHGLFVSEAVVLKLGVTPKTTSGKLKRSEIRQTTVAGDWKESSVLLHFERNEVAAPLPQPHVAVVGAGAAGLTAAIRLAQRNIKVTLLECNEQIGGHARHVEVFGHERNPAFGLFLAEELPNLMVLAEELEVETIHFAGTGQDETIGDFLEQKGFDHRFVVYFYIGKIVSFFPGQKIQDYLNIPLELVAWFVVGASISTKDLLRFQNKEYMEAFEAKLKSLGVEVWTNATPKILSRDDFGVTIRTGKNGNEDILEVDKLVLTVPPKSADGILSNVISPEEHALRGFDCPLETLVLHQDSKWADVSTPNKVVANVPDYGVTLPSFDDTIPITTSLVSDTDHKTPIYVTHAYATHEELDFDSPVEKMSFTHTKITCKATHLRYSLLQHQGKHSTYFAGGWTRGKMLHEDAIVSGILAANSVLEAFSMAPHSVLERETPVPSNQLINKAVTDVVLSDIQPPNKGNFSARYANVVMSAFGSEIEDSKTWAENGMTSLRSAELRNKVEEDLHVVLPANFEQLYPTPTDLADFLIKSEGQSFQQKTTSEALEFAQNLSKNRCTKLQLGTMQSLSLVVIGMLVLVSAVPSFFIGAWAIGSYESTNELGRSGLGLIMLPLAFPLFLFTFSVMVVICKHAVVGKYRPQKIELLSWNYLQWWFLDRLLHMWEVLVGKFAVERKFAWIFYRLLGADLAWSAQIDTFMRESDLIKIGPNVSLKHPLHCRKFHPSNNDNFGPSMSFQSIVIGQGSHVSGMVSPGAIIGESCKVEKQTCVEEGAMVPDGVVANGVPAYNVGSYQSPETSSWEECILDAFKIAWTLVETYHFFALSFLVHEFLNHIIPASRYSTLLHWFLLFPMAALLAMTTSIILKWLLIGKQDPSKEYNGSPWQSATNWACDFHFKIASWPLYPFFGDSRLWNIILLLHGLDVDLLSMLNVNPYTIFVPSKVDFLKVEGSFVGTISIDLKSNAHGSRMIEIIGSSIGYNAHLAAGSKVVRSAVPPRSQLSDSVYDLNNTKGTNLITPDAVLTMVAKEAAQVILNLLIFASLIPSYELGWAAVASSSMVSACFGIALAICLQFCVWLLLSKAISWVTLHKATKPLLPAIFGVYLNHAWIFSSLNWLVMLLYGTPMFGRYARFMGAEVDGDLWYFGSSLYEYGKLHFKGCTIVDSAHVTGHYVDGNGATIDDTFVTGVLHPGCYAPAGSVVSGEENGPWKVFYEKDAVDKTYNFSDSLENTAVLDAPLEFPLQFEV</sequence>
<evidence type="ECO:0000259" key="3">
    <source>
        <dbReference type="Pfam" id="PF23024"/>
    </source>
</evidence>
<dbReference type="Gene3D" id="1.10.1200.10">
    <property type="entry name" value="ACP-like"/>
    <property type="match status" value="1"/>
</dbReference>
<dbReference type="Gene3D" id="3.40.50.12780">
    <property type="entry name" value="N-terminal domain of ligase-like"/>
    <property type="match status" value="1"/>
</dbReference>
<dbReference type="InterPro" id="IPR042099">
    <property type="entry name" value="ANL_N_sf"/>
</dbReference>
<dbReference type="InterPro" id="IPR025110">
    <property type="entry name" value="AMP-bd_C"/>
</dbReference>
<feature type="transmembrane region" description="Helical" evidence="1">
    <location>
        <begin position="1578"/>
        <end position="1599"/>
    </location>
</feature>
<dbReference type="InterPro" id="IPR000873">
    <property type="entry name" value="AMP-dep_synth/lig_dom"/>
</dbReference>